<dbReference type="Proteomes" id="UP001167871">
    <property type="component" value="Unassembled WGS sequence"/>
</dbReference>
<name>A0ABT7X2B3_9BACE</name>
<dbReference type="Pfam" id="PF04432">
    <property type="entry name" value="FrhB_FdhB_C"/>
    <property type="match status" value="1"/>
</dbReference>
<dbReference type="EMBL" id="JAUEII010000002">
    <property type="protein sequence ID" value="MDN0048063.1"/>
    <property type="molecule type" value="Genomic_DNA"/>
</dbReference>
<dbReference type="Pfam" id="PF04422">
    <property type="entry name" value="FrhB_FdhB_N"/>
    <property type="match status" value="1"/>
</dbReference>
<comment type="caution">
    <text evidence="5">The sequence shown here is derived from an EMBL/GenBank/DDBJ whole genome shotgun (WGS) entry which is preliminary data.</text>
</comment>
<keyword evidence="3" id="KW-0411">Iron-sulfur</keyword>
<proteinExistence type="predicted"/>
<dbReference type="InterPro" id="IPR017900">
    <property type="entry name" value="4Fe4S_Fe_S_CS"/>
</dbReference>
<evidence type="ECO:0000259" key="4">
    <source>
        <dbReference type="PROSITE" id="PS51379"/>
    </source>
</evidence>
<evidence type="ECO:0000313" key="6">
    <source>
        <dbReference type="Proteomes" id="UP001167871"/>
    </source>
</evidence>
<dbReference type="Gene3D" id="3.30.70.20">
    <property type="match status" value="1"/>
</dbReference>
<sequence>MEKVIPNITYTLRHGLCLGCGICQSACPSNAINIVVKDGQFVPKVDETKCKNGKGCHRCHDVCPGLGVDLLSIAKEQFADEGVKTDKWVGRFLKCFTGHSNDEEIRYHCASGGMVSQFLIFLLEKGYIDGAVVTAFDPKNELLVRSYIAHNREEVLQAKSSKYAPVSLHGMAQAIKQENGTKYVIVGLPCHIQGFRKLEAIDRKLREKVIGHFAIYCSSGRTFYLTEHVFKERGIRKEDLIYFAYRDEGCLGSLVAKQQRGIRVANSNSETALYKEDEVYKERYQSYYHPLRSFFIPRRCLFCIDHYGELGDVCFGDIHIKPYMDDKIGVNSLVVRKQEWLDLLEEAQSEGFITLDEIPVETLNASQQMAGKKKGRNERFIVLNKRLGRVMPEYDVPLPDKTGLKTVLDYLQNRAQQFLGRHKSLWWLVSKLKKDTSHYE</sequence>
<dbReference type="InterPro" id="IPR007516">
    <property type="entry name" value="Co_F420_Hydgase/DH_bsu_N"/>
</dbReference>
<gene>
    <name evidence="5" type="ORF">QVO10_01455</name>
</gene>
<evidence type="ECO:0000256" key="1">
    <source>
        <dbReference type="ARBA" id="ARBA00022723"/>
    </source>
</evidence>
<reference evidence="5" key="2">
    <citation type="submission" date="2024-05" db="EMBL/GenBank/DDBJ databases">
        <title>Identification and characterization of horizontal gene transfer across gut microbiota members of farm animals based on homology search.</title>
        <authorList>
            <person name="Schwarzerova J."/>
            <person name="Nykrynova M."/>
            <person name="Jureckova K."/>
            <person name="Cejkova D."/>
            <person name="Rychlik I."/>
        </authorList>
    </citation>
    <scope>NUCLEOTIDE SEQUENCE</scope>
    <source>
        <strain evidence="5">84_SSukc20</strain>
    </source>
</reference>
<dbReference type="InterPro" id="IPR045220">
    <property type="entry name" value="FRHB/FDHB/HCAR-like"/>
</dbReference>
<evidence type="ECO:0000256" key="3">
    <source>
        <dbReference type="ARBA" id="ARBA00023014"/>
    </source>
</evidence>
<dbReference type="RefSeq" id="WP_301638903.1">
    <property type="nucleotide sequence ID" value="NZ_JAUEII010000002.1"/>
</dbReference>
<dbReference type="PROSITE" id="PS51379">
    <property type="entry name" value="4FE4S_FER_2"/>
    <property type="match status" value="2"/>
</dbReference>
<accession>A0ABT7X2B3</accession>
<feature type="domain" description="4Fe-4S ferredoxin-type" evidence="4">
    <location>
        <begin position="41"/>
        <end position="73"/>
    </location>
</feature>
<keyword evidence="1" id="KW-0479">Metal-binding</keyword>
<dbReference type="InterPro" id="IPR007525">
    <property type="entry name" value="FrhB_FdhB_C"/>
</dbReference>
<keyword evidence="6" id="KW-1185">Reference proteome</keyword>
<feature type="domain" description="4Fe-4S ferredoxin-type" evidence="4">
    <location>
        <begin position="8"/>
        <end position="37"/>
    </location>
</feature>
<dbReference type="PANTHER" id="PTHR31332">
    <property type="entry name" value="7-HYDROXYMETHYL CHLOROPHYLL A REDUCTASE, CHLOROPLASTIC"/>
    <property type="match status" value="1"/>
</dbReference>
<dbReference type="Pfam" id="PF12838">
    <property type="entry name" value="Fer4_7"/>
    <property type="match status" value="1"/>
</dbReference>
<reference evidence="5" key="1">
    <citation type="submission" date="2023-06" db="EMBL/GenBank/DDBJ databases">
        <authorList>
            <person name="Zeman M."/>
            <person name="Kubasova T."/>
            <person name="Jahodarova E."/>
            <person name="Nykrynova M."/>
            <person name="Rychlik I."/>
        </authorList>
    </citation>
    <scope>NUCLEOTIDE SEQUENCE</scope>
    <source>
        <strain evidence="5">84_SSukc20</strain>
    </source>
</reference>
<evidence type="ECO:0000256" key="2">
    <source>
        <dbReference type="ARBA" id="ARBA00023004"/>
    </source>
</evidence>
<dbReference type="PROSITE" id="PS00198">
    <property type="entry name" value="4FE4S_FER_1"/>
    <property type="match status" value="1"/>
</dbReference>
<protein>
    <submittedName>
        <fullName evidence="5">Coenzyme F420 hydrogenase/dehydrogenase, beta subunit C-terminal domain</fullName>
    </submittedName>
</protein>
<dbReference type="InterPro" id="IPR017896">
    <property type="entry name" value="4Fe4S_Fe-S-bd"/>
</dbReference>
<keyword evidence="2" id="KW-0408">Iron</keyword>
<evidence type="ECO:0000313" key="5">
    <source>
        <dbReference type="EMBL" id="MDN0048063.1"/>
    </source>
</evidence>
<organism evidence="5 6">
    <name type="scientific">Bacteroides gallinaceum</name>
    <dbReference type="NCBI Taxonomy" id="1462571"/>
    <lineage>
        <taxon>Bacteria</taxon>
        <taxon>Pseudomonadati</taxon>
        <taxon>Bacteroidota</taxon>
        <taxon>Bacteroidia</taxon>
        <taxon>Bacteroidales</taxon>
        <taxon>Bacteroidaceae</taxon>
        <taxon>Bacteroides</taxon>
    </lineage>
</organism>
<dbReference type="PANTHER" id="PTHR31332:SF0">
    <property type="entry name" value="7-HYDROXYMETHYL CHLOROPHYLL A REDUCTASE, CHLOROPLASTIC"/>
    <property type="match status" value="1"/>
</dbReference>
<dbReference type="SUPFAM" id="SSF54862">
    <property type="entry name" value="4Fe-4S ferredoxins"/>
    <property type="match status" value="1"/>
</dbReference>